<reference evidence="1 2" key="1">
    <citation type="submission" date="2019-04" db="EMBL/GenBank/DDBJ databases">
        <title>Comparative genomics and transcriptomics to analyze fruiting body development in filamentous ascomycetes.</title>
        <authorList>
            <consortium name="DOE Joint Genome Institute"/>
            <person name="Lutkenhaus R."/>
            <person name="Traeger S."/>
            <person name="Breuer J."/>
            <person name="Kuo A."/>
            <person name="Lipzen A."/>
            <person name="Pangilinan J."/>
            <person name="Dilworth D."/>
            <person name="Sandor L."/>
            <person name="Poggeler S."/>
            <person name="Barry K."/>
            <person name="Grigoriev I.V."/>
            <person name="Nowrousian M."/>
        </authorList>
    </citation>
    <scope>NUCLEOTIDE SEQUENCE [LARGE SCALE GENOMIC DNA]</scope>
    <source>
        <strain evidence="1 2">CBS 389.68</strain>
    </source>
</reference>
<dbReference type="EMBL" id="ML220120">
    <property type="protein sequence ID" value="TGZ81254.1"/>
    <property type="molecule type" value="Genomic_DNA"/>
</dbReference>
<accession>A0A4S2MXE2</accession>
<keyword evidence="2" id="KW-1185">Reference proteome</keyword>
<name>A0A4S2MXE2_9PEZI</name>
<sequence>MENAVVKVVKIDIDEEVGTDVDIDIVEMDMDTGLEMYEYEYPPPPPTAISPPPASSATHQLELEAECDANYGRCGGEDRAPDKKALSVAEQIVMRWTEKVMVEMGGLQQQQQQQQQEQPGEQKVVVMDYPAPVSWQNLHRQNQNQNRNITPVHILTHPPHARFPPFPHPQHPHLHLLPQQHSLPPLIPFFSPSAHPQTSASASIPTWAQAPPQPVSALGRLLPALPAQQQERVMGFGGVSHPLALLSAPPQHCQDGGNEW</sequence>
<dbReference type="AlphaFoldDB" id="A0A4S2MXE2"/>
<evidence type="ECO:0000313" key="1">
    <source>
        <dbReference type="EMBL" id="TGZ81254.1"/>
    </source>
</evidence>
<gene>
    <name evidence="1" type="ORF">EX30DRAFT_340888</name>
</gene>
<proteinExistence type="predicted"/>
<dbReference type="Proteomes" id="UP000298138">
    <property type="component" value="Unassembled WGS sequence"/>
</dbReference>
<evidence type="ECO:0000313" key="2">
    <source>
        <dbReference type="Proteomes" id="UP000298138"/>
    </source>
</evidence>
<protein>
    <submittedName>
        <fullName evidence="1">Uncharacterized protein</fullName>
    </submittedName>
</protein>
<dbReference type="InParanoid" id="A0A4S2MXE2"/>
<organism evidence="1 2">
    <name type="scientific">Ascodesmis nigricans</name>
    <dbReference type="NCBI Taxonomy" id="341454"/>
    <lineage>
        <taxon>Eukaryota</taxon>
        <taxon>Fungi</taxon>
        <taxon>Dikarya</taxon>
        <taxon>Ascomycota</taxon>
        <taxon>Pezizomycotina</taxon>
        <taxon>Pezizomycetes</taxon>
        <taxon>Pezizales</taxon>
        <taxon>Ascodesmidaceae</taxon>
        <taxon>Ascodesmis</taxon>
    </lineage>
</organism>